<name>A0A814KCR0_9BILA</name>
<gene>
    <name evidence="3" type="ORF">OXX778_LOCUS18821</name>
</gene>
<organism evidence="3 4">
    <name type="scientific">Brachionus calyciflorus</name>
    <dbReference type="NCBI Taxonomy" id="104777"/>
    <lineage>
        <taxon>Eukaryota</taxon>
        <taxon>Metazoa</taxon>
        <taxon>Spiralia</taxon>
        <taxon>Gnathifera</taxon>
        <taxon>Rotifera</taxon>
        <taxon>Eurotatoria</taxon>
        <taxon>Monogononta</taxon>
        <taxon>Pseudotrocha</taxon>
        <taxon>Ploima</taxon>
        <taxon>Brachionidae</taxon>
        <taxon>Brachionus</taxon>
    </lineage>
</organism>
<dbReference type="EMBL" id="CAJNOC010005383">
    <property type="protein sequence ID" value="CAF1050869.1"/>
    <property type="molecule type" value="Genomic_DNA"/>
</dbReference>
<sequence length="355" mass="41143">MMSKKKILRSDKGKPKIGEKNRPEKVETFDSSVTDELSDSSDKLELSNSTENSIYQVESESVSFDNLNPITKTSNDVVPKTSSISISKLDENNHALVFWVKENAFSVVSIFCVHSKRGEPVSEGVEYDISYGKKIYRGNVKCKESSCLNEQKKQIDLLKKENFVLKKKIVDLTEAYDYEQKQKSEYEDKIERLNIRIEQFEQTFRKDDIEKILKMSQIFQSLFNPRENEQFVQLVPLAENLTEIMVQPVVKSSVMDLIESCKEKQGGSTFRRIIQLLIPDITTWKGKTAKQIKEEFSHISFDDDEDAVAQNRERIGEDDEMNLNLSETDSDPKLEKITWQFVSDFETEQKMNIYF</sequence>
<evidence type="ECO:0000313" key="3">
    <source>
        <dbReference type="EMBL" id="CAF1050869.1"/>
    </source>
</evidence>
<reference evidence="3" key="1">
    <citation type="submission" date="2021-02" db="EMBL/GenBank/DDBJ databases">
        <authorList>
            <person name="Nowell W R."/>
        </authorList>
    </citation>
    <scope>NUCLEOTIDE SEQUENCE</scope>
    <source>
        <strain evidence="3">Ploen Becks lab</strain>
    </source>
</reference>
<protein>
    <submittedName>
        <fullName evidence="3">Uncharacterized protein</fullName>
    </submittedName>
</protein>
<evidence type="ECO:0000256" key="1">
    <source>
        <dbReference type="SAM" id="Coils"/>
    </source>
</evidence>
<feature type="compositionally biased region" description="Basic and acidic residues" evidence="2">
    <location>
        <begin position="8"/>
        <end position="28"/>
    </location>
</feature>
<dbReference type="AlphaFoldDB" id="A0A814KCR0"/>
<keyword evidence="4" id="KW-1185">Reference proteome</keyword>
<evidence type="ECO:0000256" key="2">
    <source>
        <dbReference type="SAM" id="MobiDB-lite"/>
    </source>
</evidence>
<proteinExistence type="predicted"/>
<feature type="region of interest" description="Disordered" evidence="2">
    <location>
        <begin position="1"/>
        <end position="49"/>
    </location>
</feature>
<evidence type="ECO:0000313" key="4">
    <source>
        <dbReference type="Proteomes" id="UP000663879"/>
    </source>
</evidence>
<accession>A0A814KCR0</accession>
<comment type="caution">
    <text evidence="3">The sequence shown here is derived from an EMBL/GenBank/DDBJ whole genome shotgun (WGS) entry which is preliminary data.</text>
</comment>
<keyword evidence="1" id="KW-0175">Coiled coil</keyword>
<dbReference type="OrthoDB" id="10632200at2759"/>
<feature type="coiled-coil region" evidence="1">
    <location>
        <begin position="148"/>
        <end position="203"/>
    </location>
</feature>
<dbReference type="Proteomes" id="UP000663879">
    <property type="component" value="Unassembled WGS sequence"/>
</dbReference>